<dbReference type="Proteomes" id="UP000239614">
    <property type="component" value="Unassembled WGS sequence"/>
</dbReference>
<dbReference type="OrthoDB" id="9784202at2"/>
<evidence type="ECO:0000256" key="6">
    <source>
        <dbReference type="SAM" id="Phobius"/>
    </source>
</evidence>
<accession>A0A2T0AVB4</accession>
<dbReference type="RefSeq" id="WP_014253599.1">
    <property type="nucleotide sequence ID" value="NZ_PVXN01000016.1"/>
</dbReference>
<dbReference type="InterPro" id="IPR001123">
    <property type="entry name" value="LeuE-type"/>
</dbReference>
<dbReference type="Pfam" id="PF01810">
    <property type="entry name" value="LysE"/>
    <property type="match status" value="1"/>
</dbReference>
<keyword evidence="3 6" id="KW-0812">Transmembrane</keyword>
<dbReference type="GO" id="GO:0005886">
    <property type="term" value="C:plasma membrane"/>
    <property type="evidence" value="ECO:0007669"/>
    <property type="project" value="UniProtKB-SubCell"/>
</dbReference>
<evidence type="ECO:0000256" key="3">
    <source>
        <dbReference type="ARBA" id="ARBA00022692"/>
    </source>
</evidence>
<dbReference type="EMBL" id="PVXN01000016">
    <property type="protein sequence ID" value="PRR74530.1"/>
    <property type="molecule type" value="Genomic_DNA"/>
</dbReference>
<evidence type="ECO:0000256" key="4">
    <source>
        <dbReference type="ARBA" id="ARBA00022989"/>
    </source>
</evidence>
<comment type="subcellular location">
    <subcellularLocation>
        <location evidence="1">Cell membrane</location>
        <topology evidence="1">Multi-pass membrane protein</topology>
    </subcellularLocation>
</comment>
<evidence type="ECO:0000256" key="2">
    <source>
        <dbReference type="ARBA" id="ARBA00022475"/>
    </source>
</evidence>
<protein>
    <submittedName>
        <fullName evidence="7">Threonine efflux system</fullName>
    </submittedName>
</protein>
<dbReference type="PANTHER" id="PTHR38825">
    <property type="entry name" value="LYSINE EXPORTER PROTEIN (LYSE/YGGA)"/>
    <property type="match status" value="1"/>
</dbReference>
<feature type="transmembrane region" description="Helical" evidence="6">
    <location>
        <begin position="111"/>
        <end position="133"/>
    </location>
</feature>
<organism evidence="7 8">
    <name type="scientific">Clostridium thermopalmarium DSM 5974</name>
    <dbReference type="NCBI Taxonomy" id="1121340"/>
    <lineage>
        <taxon>Bacteria</taxon>
        <taxon>Bacillati</taxon>
        <taxon>Bacillota</taxon>
        <taxon>Clostridia</taxon>
        <taxon>Eubacteriales</taxon>
        <taxon>Clostridiaceae</taxon>
        <taxon>Clostridium</taxon>
    </lineage>
</organism>
<comment type="caution">
    <text evidence="7">The sequence shown here is derived from an EMBL/GenBank/DDBJ whole genome shotgun (WGS) entry which is preliminary data.</text>
</comment>
<evidence type="ECO:0000313" key="8">
    <source>
        <dbReference type="Proteomes" id="UP000239614"/>
    </source>
</evidence>
<name>A0A2T0AVB4_9CLOT</name>
<feature type="transmembrane region" description="Helical" evidence="6">
    <location>
        <begin position="186"/>
        <end position="206"/>
    </location>
</feature>
<evidence type="ECO:0000256" key="5">
    <source>
        <dbReference type="ARBA" id="ARBA00023136"/>
    </source>
</evidence>
<feature type="transmembrane region" description="Helical" evidence="6">
    <location>
        <begin position="145"/>
        <end position="166"/>
    </location>
</feature>
<keyword evidence="8" id="KW-1185">Reference proteome</keyword>
<evidence type="ECO:0000313" key="7">
    <source>
        <dbReference type="EMBL" id="PRR74530.1"/>
    </source>
</evidence>
<dbReference type="PANTHER" id="PTHR38825:SF1">
    <property type="entry name" value="TRANSPORTER, LYSE FAMILY"/>
    <property type="match status" value="1"/>
</dbReference>
<gene>
    <name evidence="7" type="ORF">CPAL_08630</name>
</gene>
<keyword evidence="4 6" id="KW-1133">Transmembrane helix</keyword>
<sequence length="215" mass="23244">MVLWGIFISAFLIGFSGAMMPGPMLGVTIDGSLKKGWTAGPLTVLGHGILELILIIIMIFGLKDFFSKATVAGFIGLFGGAFLAWMGYGMIKSGINKSVSLESQRAGNSAGVRNLALAGALVSATNPYFILWWASTGMESIRQSYTSGLIGVLFFFIGHILSDFVWYSAISIAFSRGKKLISGTVYRWIILLLGIFIVAFSIYFIASGWKILRIS</sequence>
<keyword evidence="5 6" id="KW-0472">Membrane</keyword>
<keyword evidence="2" id="KW-1003">Cell membrane</keyword>
<reference evidence="7 8" key="1">
    <citation type="submission" date="2018-03" db="EMBL/GenBank/DDBJ databases">
        <title>Genome sequence of Clostridium thermopalmarium DSM 5974.</title>
        <authorList>
            <person name="Poehlein A."/>
            <person name="Daniel R."/>
        </authorList>
    </citation>
    <scope>NUCLEOTIDE SEQUENCE [LARGE SCALE GENOMIC DNA]</scope>
    <source>
        <strain evidence="7 8">DSM 5974</strain>
    </source>
</reference>
<feature type="transmembrane region" description="Helical" evidence="6">
    <location>
        <begin position="42"/>
        <end position="62"/>
    </location>
</feature>
<feature type="transmembrane region" description="Helical" evidence="6">
    <location>
        <begin position="69"/>
        <end position="91"/>
    </location>
</feature>
<proteinExistence type="predicted"/>
<dbReference type="AlphaFoldDB" id="A0A2T0AVB4"/>
<dbReference type="GO" id="GO:0006865">
    <property type="term" value="P:amino acid transport"/>
    <property type="evidence" value="ECO:0007669"/>
    <property type="project" value="InterPro"/>
</dbReference>
<evidence type="ECO:0000256" key="1">
    <source>
        <dbReference type="ARBA" id="ARBA00004651"/>
    </source>
</evidence>